<name>A0A5B7DUH0_PORTR</name>
<dbReference type="AlphaFoldDB" id="A0A5B7DUH0"/>
<dbReference type="Proteomes" id="UP000324222">
    <property type="component" value="Unassembled WGS sequence"/>
</dbReference>
<proteinExistence type="predicted"/>
<evidence type="ECO:0000313" key="2">
    <source>
        <dbReference type="Proteomes" id="UP000324222"/>
    </source>
</evidence>
<protein>
    <submittedName>
        <fullName evidence="1">Uncharacterized protein</fullName>
    </submittedName>
</protein>
<comment type="caution">
    <text evidence="1">The sequence shown here is derived from an EMBL/GenBank/DDBJ whole genome shotgun (WGS) entry which is preliminary data.</text>
</comment>
<evidence type="ECO:0000313" key="1">
    <source>
        <dbReference type="EMBL" id="MPC24689.1"/>
    </source>
</evidence>
<gene>
    <name evidence="1" type="ORF">E2C01_017777</name>
</gene>
<sequence>MHQQSDVTDTLCTMPAAEHARTMHNTTSGITRAWKPLPNIMFSKLLTACFRVKKTRQYK</sequence>
<accession>A0A5B7DUH0</accession>
<reference evidence="1 2" key="1">
    <citation type="submission" date="2019-05" db="EMBL/GenBank/DDBJ databases">
        <title>Another draft genome of Portunus trituberculatus and its Hox gene families provides insights of decapod evolution.</title>
        <authorList>
            <person name="Jeong J.-H."/>
            <person name="Song I."/>
            <person name="Kim S."/>
            <person name="Choi T."/>
            <person name="Kim D."/>
            <person name="Ryu S."/>
            <person name="Kim W."/>
        </authorList>
    </citation>
    <scope>NUCLEOTIDE SEQUENCE [LARGE SCALE GENOMIC DNA]</scope>
    <source>
        <tissue evidence="1">Muscle</tissue>
    </source>
</reference>
<organism evidence="1 2">
    <name type="scientific">Portunus trituberculatus</name>
    <name type="common">Swimming crab</name>
    <name type="synonym">Neptunus trituberculatus</name>
    <dbReference type="NCBI Taxonomy" id="210409"/>
    <lineage>
        <taxon>Eukaryota</taxon>
        <taxon>Metazoa</taxon>
        <taxon>Ecdysozoa</taxon>
        <taxon>Arthropoda</taxon>
        <taxon>Crustacea</taxon>
        <taxon>Multicrustacea</taxon>
        <taxon>Malacostraca</taxon>
        <taxon>Eumalacostraca</taxon>
        <taxon>Eucarida</taxon>
        <taxon>Decapoda</taxon>
        <taxon>Pleocyemata</taxon>
        <taxon>Brachyura</taxon>
        <taxon>Eubrachyura</taxon>
        <taxon>Portunoidea</taxon>
        <taxon>Portunidae</taxon>
        <taxon>Portuninae</taxon>
        <taxon>Portunus</taxon>
    </lineage>
</organism>
<dbReference type="EMBL" id="VSRR010001362">
    <property type="protein sequence ID" value="MPC24689.1"/>
    <property type="molecule type" value="Genomic_DNA"/>
</dbReference>
<keyword evidence="2" id="KW-1185">Reference proteome</keyword>